<comment type="caution">
    <text evidence="1">The sequence shown here is derived from an EMBL/GenBank/DDBJ whole genome shotgun (WGS) entry which is preliminary data.</text>
</comment>
<dbReference type="AlphaFoldDB" id="A0A077P089"/>
<name>A0A077P089_XENBV</name>
<evidence type="ECO:0000313" key="1">
    <source>
        <dbReference type="EMBL" id="CDH07902.1"/>
    </source>
</evidence>
<sequence length="173" mass="20555">MYSRNSTEEHQDLIRKLSLIDNLESWPSHTMGLEKEDKKHVYESARRSWIKRKISDGGLLLHRDVQEQLIQREYNPLSILKKMIWASLLASYDGTDSKEYFQRIKEKIIKKYGNKWWSDVYNRIKPTYAARQRILKQTNGTDPVLKYAASQSMFIGDIFRESRNDALRMIPKE</sequence>
<proteinExistence type="predicted"/>
<dbReference type="HOGENOM" id="CLU_1610086_0_0_6"/>
<evidence type="ECO:0000313" key="2">
    <source>
        <dbReference type="Proteomes" id="UP000028483"/>
    </source>
</evidence>
<dbReference type="Proteomes" id="UP000028483">
    <property type="component" value="Unassembled WGS sequence"/>
</dbReference>
<protein>
    <submittedName>
        <fullName evidence="1">Uncharacterized protein</fullName>
    </submittedName>
</protein>
<gene>
    <name evidence="1" type="ORF">XBO1_680007</name>
</gene>
<reference evidence="1" key="1">
    <citation type="submission" date="2013-07" db="EMBL/GenBank/DDBJ databases">
        <title>Sub-species coevolution in mutualistic symbiosis.</title>
        <authorList>
            <person name="Murfin K."/>
            <person name="Klassen J."/>
            <person name="Lee M."/>
            <person name="Forst S."/>
            <person name="Stock P."/>
            <person name="Goodrich-Blair H."/>
        </authorList>
    </citation>
    <scope>NUCLEOTIDE SEQUENCE [LARGE SCALE GENOMIC DNA]</scope>
    <source>
        <strain evidence="1">Oregonense</strain>
    </source>
</reference>
<dbReference type="RefSeq" id="WP_038253461.1">
    <property type="nucleotide sequence ID" value="NZ_CAWLUU010000064.1"/>
</dbReference>
<accession>A0A077P089</accession>
<dbReference type="EMBL" id="CBSX010000235">
    <property type="protein sequence ID" value="CDH07902.1"/>
    <property type="molecule type" value="Genomic_DNA"/>
</dbReference>
<organism evidence="1 2">
    <name type="scientific">Xenorhabdus bovienii str. oregonense</name>
    <dbReference type="NCBI Taxonomy" id="1398202"/>
    <lineage>
        <taxon>Bacteria</taxon>
        <taxon>Pseudomonadati</taxon>
        <taxon>Pseudomonadota</taxon>
        <taxon>Gammaproteobacteria</taxon>
        <taxon>Enterobacterales</taxon>
        <taxon>Morganellaceae</taxon>
        <taxon>Xenorhabdus</taxon>
    </lineage>
</organism>